<dbReference type="Proteomes" id="UP001589789">
    <property type="component" value="Unassembled WGS sequence"/>
</dbReference>
<protein>
    <submittedName>
        <fullName evidence="3">Uncharacterized protein</fullName>
    </submittedName>
</protein>
<keyword evidence="2" id="KW-0812">Transmembrane</keyword>
<evidence type="ECO:0000256" key="2">
    <source>
        <dbReference type="SAM" id="Phobius"/>
    </source>
</evidence>
<evidence type="ECO:0000313" key="3">
    <source>
        <dbReference type="EMBL" id="MFC0384310.1"/>
    </source>
</evidence>
<dbReference type="EMBL" id="JBHLVZ010000002">
    <property type="protein sequence ID" value="MFC0384310.1"/>
    <property type="molecule type" value="Genomic_DNA"/>
</dbReference>
<name>A0ABV6INH4_9PROT</name>
<organism evidence="3 4">
    <name type="scientific">Muricoccus vinaceus</name>
    <dbReference type="NCBI Taxonomy" id="424704"/>
    <lineage>
        <taxon>Bacteria</taxon>
        <taxon>Pseudomonadati</taxon>
        <taxon>Pseudomonadota</taxon>
        <taxon>Alphaproteobacteria</taxon>
        <taxon>Acetobacterales</taxon>
        <taxon>Roseomonadaceae</taxon>
        <taxon>Muricoccus</taxon>
    </lineage>
</organism>
<feature type="region of interest" description="Disordered" evidence="1">
    <location>
        <begin position="178"/>
        <end position="222"/>
    </location>
</feature>
<evidence type="ECO:0000256" key="1">
    <source>
        <dbReference type="SAM" id="MobiDB-lite"/>
    </source>
</evidence>
<comment type="caution">
    <text evidence="3">The sequence shown here is derived from an EMBL/GenBank/DDBJ whole genome shotgun (WGS) entry which is preliminary data.</text>
</comment>
<keyword evidence="4" id="KW-1185">Reference proteome</keyword>
<gene>
    <name evidence="3" type="ORF">ACFFIC_01950</name>
</gene>
<evidence type="ECO:0000313" key="4">
    <source>
        <dbReference type="Proteomes" id="UP001589789"/>
    </source>
</evidence>
<reference evidence="3 4" key="1">
    <citation type="submission" date="2024-09" db="EMBL/GenBank/DDBJ databases">
        <authorList>
            <person name="Sun Q."/>
            <person name="Mori K."/>
        </authorList>
    </citation>
    <scope>NUCLEOTIDE SEQUENCE [LARGE SCALE GENOMIC DNA]</scope>
    <source>
        <strain evidence="3 4">CCM 7468</strain>
    </source>
</reference>
<dbReference type="RefSeq" id="WP_377048352.1">
    <property type="nucleotide sequence ID" value="NZ_JBHLVZ010000002.1"/>
</dbReference>
<keyword evidence="2" id="KW-0472">Membrane</keyword>
<keyword evidence="2" id="KW-1133">Transmembrane helix</keyword>
<sequence length="222" mass="23804">MPIPLIALAAAPLVKYAIDLVPELLGAVAGDKTGQIAERVIGVVKAATGAADKTEAQNIAAADPVVMIQMRLGLAQIAKEVAIAERQAEIQMQANALMDVERARQMTLTFATQKNPLAWGAAVITLLILGGYAWLNYLILNHHVSSESMTLVLGMQKHMETLSTAAVFYWVGSSRGSAAKDEAQRRSDAVRDTPPPALVPRPDATADELMAPSNSRVWRPTR</sequence>
<feature type="transmembrane region" description="Helical" evidence="2">
    <location>
        <begin position="117"/>
        <end position="139"/>
    </location>
</feature>
<proteinExistence type="predicted"/>
<feature type="compositionally biased region" description="Basic and acidic residues" evidence="1">
    <location>
        <begin position="178"/>
        <end position="191"/>
    </location>
</feature>
<accession>A0ABV6INH4</accession>